<feature type="domain" description="DUF5615" evidence="1">
    <location>
        <begin position="1"/>
        <end position="108"/>
    </location>
</feature>
<protein>
    <recommendedName>
        <fullName evidence="1">DUF5615 domain-containing protein</fullName>
    </recommendedName>
</protein>
<name>A0ABM8ECH6_9HYPH</name>
<dbReference type="Pfam" id="PF18480">
    <property type="entry name" value="DUF5615"/>
    <property type="match status" value="1"/>
</dbReference>
<organism evidence="2 3">
    <name type="scientific">Methylocystis iwaonis</name>
    <dbReference type="NCBI Taxonomy" id="2885079"/>
    <lineage>
        <taxon>Bacteria</taxon>
        <taxon>Pseudomonadati</taxon>
        <taxon>Pseudomonadota</taxon>
        <taxon>Alphaproteobacteria</taxon>
        <taxon>Hyphomicrobiales</taxon>
        <taxon>Methylocystaceae</taxon>
        <taxon>Methylocystis</taxon>
    </lineage>
</organism>
<keyword evidence="3" id="KW-1185">Reference proteome</keyword>
<dbReference type="EMBL" id="AP027142">
    <property type="protein sequence ID" value="BDV35717.1"/>
    <property type="molecule type" value="Genomic_DNA"/>
</dbReference>
<dbReference type="Proteomes" id="UP001317629">
    <property type="component" value="Chromosome"/>
</dbReference>
<dbReference type="InterPro" id="IPR041049">
    <property type="entry name" value="DUF5615"/>
</dbReference>
<sequence>MRFLADENFPGEAVTALRSAGHDILWVSETASGASDARVLEMAVAQARILLTFDKDFGELAWRKGHSACCGIILFRLPTPPAQSIGATLLARIEERGDWESHFSVIEPGRVRMRAMRA</sequence>
<proteinExistence type="predicted"/>
<dbReference type="RefSeq" id="WP_281929224.1">
    <property type="nucleotide sequence ID" value="NZ_AP027142.1"/>
</dbReference>
<reference evidence="2 3" key="1">
    <citation type="journal article" date="2023" name="Int. J. Syst. Evol. Microbiol.">
        <title>Methylocystis iwaonis sp. nov., a type II methane-oxidizing bacterium from surface soil of a rice paddy field in Japan, and emended description of the genus Methylocystis (ex Whittenbury et al. 1970) Bowman et al. 1993.</title>
        <authorList>
            <person name="Kaise H."/>
            <person name="Sawadogo J.B."/>
            <person name="Alam M.S."/>
            <person name="Ueno C."/>
            <person name="Dianou D."/>
            <person name="Shinjo R."/>
            <person name="Asakawa S."/>
        </authorList>
    </citation>
    <scope>NUCLEOTIDE SEQUENCE [LARGE SCALE GENOMIC DNA]</scope>
    <source>
        <strain evidence="2 3">SS37A-Re</strain>
    </source>
</reference>
<evidence type="ECO:0000313" key="3">
    <source>
        <dbReference type="Proteomes" id="UP001317629"/>
    </source>
</evidence>
<evidence type="ECO:0000259" key="1">
    <source>
        <dbReference type="Pfam" id="PF18480"/>
    </source>
</evidence>
<evidence type="ECO:0000313" key="2">
    <source>
        <dbReference type="EMBL" id="BDV35717.1"/>
    </source>
</evidence>
<gene>
    <name evidence="2" type="ORF">SS37A_32460</name>
</gene>
<accession>A0ABM8ECH6</accession>